<dbReference type="SUPFAM" id="SSF52091">
    <property type="entry name" value="SpoIIaa-like"/>
    <property type="match status" value="1"/>
</dbReference>
<evidence type="ECO:0000313" key="5">
    <source>
        <dbReference type="Proteomes" id="UP000199137"/>
    </source>
</evidence>
<protein>
    <recommendedName>
        <fullName evidence="2">Anti-sigma factor antagonist</fullName>
    </recommendedName>
</protein>
<dbReference type="InterPro" id="IPR002645">
    <property type="entry name" value="STAS_dom"/>
</dbReference>
<dbReference type="STRING" id="112413.SAMN05421854_117151"/>
<dbReference type="CDD" id="cd07043">
    <property type="entry name" value="STAS_anti-anti-sigma_factors"/>
    <property type="match status" value="1"/>
</dbReference>
<dbReference type="PANTHER" id="PTHR33495:SF2">
    <property type="entry name" value="ANTI-SIGMA FACTOR ANTAGONIST TM_1081-RELATED"/>
    <property type="match status" value="1"/>
</dbReference>
<dbReference type="GO" id="GO:0043856">
    <property type="term" value="F:anti-sigma factor antagonist activity"/>
    <property type="evidence" value="ECO:0007669"/>
    <property type="project" value="InterPro"/>
</dbReference>
<organism evidence="4 5">
    <name type="scientific">Amycolatopsis rubida</name>
    <dbReference type="NCBI Taxonomy" id="112413"/>
    <lineage>
        <taxon>Bacteria</taxon>
        <taxon>Bacillati</taxon>
        <taxon>Actinomycetota</taxon>
        <taxon>Actinomycetes</taxon>
        <taxon>Pseudonocardiales</taxon>
        <taxon>Pseudonocardiaceae</taxon>
        <taxon>Amycolatopsis</taxon>
    </lineage>
</organism>
<evidence type="ECO:0000313" key="4">
    <source>
        <dbReference type="EMBL" id="SFQ64401.1"/>
    </source>
</evidence>
<dbReference type="InterPro" id="IPR036513">
    <property type="entry name" value="STAS_dom_sf"/>
</dbReference>
<evidence type="ECO:0000256" key="2">
    <source>
        <dbReference type="RuleBase" id="RU003749"/>
    </source>
</evidence>
<gene>
    <name evidence="4" type="ORF">SAMN05421854_117151</name>
</gene>
<sequence length="156" mass="15921">MAERVRGRVGARAAAVRWPAGDSSSDRARSVIVASGDGQDAGDLEVSVRWRGPAAVVTVGGEIDLVTAPELGEFVGGVLEREPGVLVVDLRAVDFLSSSGLQVLAGAHRKLDAGALRVVSTSSITSRPFTTTGLDEWIALFPSVDQALAGVAGAGG</sequence>
<dbReference type="Pfam" id="PF01740">
    <property type="entry name" value="STAS"/>
    <property type="match status" value="1"/>
</dbReference>
<dbReference type="InterPro" id="IPR003658">
    <property type="entry name" value="Anti-sigma_ant"/>
</dbReference>
<dbReference type="PANTHER" id="PTHR33495">
    <property type="entry name" value="ANTI-SIGMA FACTOR ANTAGONIST TM_1081-RELATED-RELATED"/>
    <property type="match status" value="1"/>
</dbReference>
<dbReference type="AlphaFoldDB" id="A0A1I6A6P3"/>
<accession>A0A1I6A6P3</accession>
<dbReference type="PROSITE" id="PS50801">
    <property type="entry name" value="STAS"/>
    <property type="match status" value="1"/>
</dbReference>
<feature type="domain" description="STAS" evidence="3">
    <location>
        <begin position="44"/>
        <end position="151"/>
    </location>
</feature>
<name>A0A1I6A6P3_9PSEU</name>
<reference evidence="4 5" key="1">
    <citation type="submission" date="2016-10" db="EMBL/GenBank/DDBJ databases">
        <authorList>
            <person name="de Groot N.N."/>
        </authorList>
    </citation>
    <scope>NUCLEOTIDE SEQUENCE [LARGE SCALE GENOMIC DNA]</scope>
    <source>
        <strain evidence="4 5">DSM 44637</strain>
    </source>
</reference>
<dbReference type="Gene3D" id="3.30.750.24">
    <property type="entry name" value="STAS domain"/>
    <property type="match status" value="1"/>
</dbReference>
<proteinExistence type="inferred from homology"/>
<comment type="similarity">
    <text evidence="1 2">Belongs to the anti-sigma-factor antagonist family.</text>
</comment>
<evidence type="ECO:0000256" key="1">
    <source>
        <dbReference type="ARBA" id="ARBA00009013"/>
    </source>
</evidence>
<dbReference type="NCBIfam" id="TIGR00377">
    <property type="entry name" value="ant_ant_sig"/>
    <property type="match status" value="1"/>
</dbReference>
<dbReference type="Proteomes" id="UP000199137">
    <property type="component" value="Unassembled WGS sequence"/>
</dbReference>
<dbReference type="EMBL" id="FOWC01000017">
    <property type="protein sequence ID" value="SFQ64401.1"/>
    <property type="molecule type" value="Genomic_DNA"/>
</dbReference>
<evidence type="ECO:0000259" key="3">
    <source>
        <dbReference type="PROSITE" id="PS50801"/>
    </source>
</evidence>